<dbReference type="AlphaFoldDB" id="A0A8X7CPH1"/>
<protein>
    <submittedName>
        <fullName evidence="2">Uncharacterized protein</fullName>
    </submittedName>
</protein>
<feature type="compositionally biased region" description="Basic and acidic residues" evidence="1">
    <location>
        <begin position="239"/>
        <end position="257"/>
    </location>
</feature>
<keyword evidence="3" id="KW-1185">Reference proteome</keyword>
<feature type="compositionally biased region" description="Polar residues" evidence="1">
    <location>
        <begin position="223"/>
        <end position="238"/>
    </location>
</feature>
<name>A0A8X7CPH1_9ARAC</name>
<feature type="region of interest" description="Disordered" evidence="1">
    <location>
        <begin position="137"/>
        <end position="163"/>
    </location>
</feature>
<dbReference type="Proteomes" id="UP000886998">
    <property type="component" value="Unassembled WGS sequence"/>
</dbReference>
<dbReference type="OrthoDB" id="10369301at2759"/>
<proteinExistence type="predicted"/>
<organism evidence="2 3">
    <name type="scientific">Trichonephila inaurata madagascariensis</name>
    <dbReference type="NCBI Taxonomy" id="2747483"/>
    <lineage>
        <taxon>Eukaryota</taxon>
        <taxon>Metazoa</taxon>
        <taxon>Ecdysozoa</taxon>
        <taxon>Arthropoda</taxon>
        <taxon>Chelicerata</taxon>
        <taxon>Arachnida</taxon>
        <taxon>Araneae</taxon>
        <taxon>Araneomorphae</taxon>
        <taxon>Entelegynae</taxon>
        <taxon>Araneoidea</taxon>
        <taxon>Nephilidae</taxon>
        <taxon>Trichonephila</taxon>
        <taxon>Trichonephila inaurata</taxon>
    </lineage>
</organism>
<evidence type="ECO:0000313" key="2">
    <source>
        <dbReference type="EMBL" id="GFY75948.1"/>
    </source>
</evidence>
<feature type="region of interest" description="Disordered" evidence="1">
    <location>
        <begin position="210"/>
        <end position="260"/>
    </location>
</feature>
<reference evidence="2" key="1">
    <citation type="submission" date="2020-08" db="EMBL/GenBank/DDBJ databases">
        <title>Multicomponent nature underlies the extraordinary mechanical properties of spider dragline silk.</title>
        <authorList>
            <person name="Kono N."/>
            <person name="Nakamura H."/>
            <person name="Mori M."/>
            <person name="Yoshida Y."/>
            <person name="Ohtoshi R."/>
            <person name="Malay A.D."/>
            <person name="Moran D.A.P."/>
            <person name="Tomita M."/>
            <person name="Numata K."/>
            <person name="Arakawa K."/>
        </authorList>
    </citation>
    <scope>NUCLEOTIDE SEQUENCE</scope>
</reference>
<gene>
    <name evidence="2" type="ORF">TNIN_6091</name>
</gene>
<comment type="caution">
    <text evidence="2">The sequence shown here is derived from an EMBL/GenBank/DDBJ whole genome shotgun (WGS) entry which is preliminary data.</text>
</comment>
<dbReference type="EMBL" id="BMAV01021690">
    <property type="protein sequence ID" value="GFY75948.1"/>
    <property type="molecule type" value="Genomic_DNA"/>
</dbReference>
<evidence type="ECO:0000256" key="1">
    <source>
        <dbReference type="SAM" id="MobiDB-lite"/>
    </source>
</evidence>
<evidence type="ECO:0000313" key="3">
    <source>
        <dbReference type="Proteomes" id="UP000886998"/>
    </source>
</evidence>
<feature type="compositionally biased region" description="Low complexity" evidence="1">
    <location>
        <begin position="146"/>
        <end position="159"/>
    </location>
</feature>
<accession>A0A8X7CPH1</accession>
<sequence>MRAIPLLGRGVCRMSQKRGRLPGGVTYTRHRLSPVGKKMEYASGISSFGYIARQKWPGNSADVNPNENLKSIVKRSMNKMDCSTKKPMIENAIKVKKKTPQADICTKVKTKTISKEKKLSSRNDHFIENSVIDIESEVESDDSSKKSVSSHATHQTTQTHHSKNWMTDDLKSYNQIDKHALQHYLENGNNPYCYPFHTLPFHPVVQQTISTQTEPKPAVAKKTASTQIAGKKSSSTQTIDKKSVGTQSPDKRNHSYFEDSGSSRATCVKKWRSCRLHRDSNFATSGLREGRDCKIKCFPQGKKALEGGNWHSSEAPLRNTIFGVCLKHVENH</sequence>